<dbReference type="OrthoDB" id="10261439at2759"/>
<dbReference type="EMBL" id="LDAU01000182">
    <property type="protein sequence ID" value="KRX00780.1"/>
    <property type="molecule type" value="Genomic_DNA"/>
</dbReference>
<dbReference type="PIRSF" id="PIRSF005727">
    <property type="entry name" value="Coatomer_beta_subunit"/>
    <property type="match status" value="1"/>
</dbReference>
<protein>
    <recommendedName>
        <fullName evidence="10">Coatomer subunit beta</fullName>
    </recommendedName>
    <alternativeName>
        <fullName evidence="10">Beta-coat protein</fullName>
    </alternativeName>
</protein>
<evidence type="ECO:0000256" key="8">
    <source>
        <dbReference type="ARBA" id="ARBA00023136"/>
    </source>
</evidence>
<dbReference type="GO" id="GO:0000139">
    <property type="term" value="C:Golgi membrane"/>
    <property type="evidence" value="ECO:0007669"/>
    <property type="project" value="UniProtKB-SubCell"/>
</dbReference>
<comment type="caution">
    <text evidence="14">The sequence shown here is derived from an EMBL/GenBank/DDBJ whole genome shotgun (WGS) entry which is preliminary data.</text>
</comment>
<dbReference type="InterPro" id="IPR011710">
    <property type="entry name" value="Coatomer_bsu_C"/>
</dbReference>
<dbReference type="PANTHER" id="PTHR10635">
    <property type="entry name" value="COATOMER SUBUNIT BETA"/>
    <property type="match status" value="1"/>
</dbReference>
<evidence type="ECO:0000256" key="6">
    <source>
        <dbReference type="ARBA" id="ARBA00022927"/>
    </source>
</evidence>
<dbReference type="OMA" id="KDVMVDM"/>
<accession>A0A0V0QF28</accession>
<gene>
    <name evidence="14" type="ORF">PPERSA_03040</name>
</gene>
<evidence type="ECO:0000259" key="11">
    <source>
        <dbReference type="Pfam" id="PF01602"/>
    </source>
</evidence>
<keyword evidence="2 10" id="KW-0813">Transport</keyword>
<dbReference type="SUPFAM" id="SSF48371">
    <property type="entry name" value="ARM repeat"/>
    <property type="match status" value="1"/>
</dbReference>
<dbReference type="Gene3D" id="1.25.10.10">
    <property type="entry name" value="Leucine-rich Repeat Variant"/>
    <property type="match status" value="1"/>
</dbReference>
<dbReference type="Pfam" id="PF01602">
    <property type="entry name" value="Adaptin_N"/>
    <property type="match status" value="1"/>
</dbReference>
<evidence type="ECO:0000259" key="13">
    <source>
        <dbReference type="Pfam" id="PF14806"/>
    </source>
</evidence>
<dbReference type="Pfam" id="PF07718">
    <property type="entry name" value="Coatamer_beta_C"/>
    <property type="match status" value="1"/>
</dbReference>
<keyword evidence="3 10" id="KW-0963">Cytoplasm</keyword>
<keyword evidence="6 10" id="KW-0653">Protein transport</keyword>
<evidence type="ECO:0000256" key="5">
    <source>
        <dbReference type="ARBA" id="ARBA00022892"/>
    </source>
</evidence>
<dbReference type="InterPro" id="IPR016460">
    <property type="entry name" value="COPB1"/>
</dbReference>
<dbReference type="GO" id="GO:0005198">
    <property type="term" value="F:structural molecule activity"/>
    <property type="evidence" value="ECO:0007669"/>
    <property type="project" value="InterPro"/>
</dbReference>
<name>A0A0V0QF28_PSEPJ</name>
<keyword evidence="9 10" id="KW-0968">Cytoplasmic vesicle</keyword>
<feature type="domain" description="Coatomer beta subunit C-terminal" evidence="12">
    <location>
        <begin position="570"/>
        <end position="709"/>
    </location>
</feature>
<evidence type="ECO:0000256" key="4">
    <source>
        <dbReference type="ARBA" id="ARBA00022737"/>
    </source>
</evidence>
<dbReference type="InterPro" id="IPR011989">
    <property type="entry name" value="ARM-like"/>
</dbReference>
<dbReference type="PANTHER" id="PTHR10635:SF0">
    <property type="entry name" value="COATOMER SUBUNIT BETA"/>
    <property type="match status" value="1"/>
</dbReference>
<dbReference type="InterPro" id="IPR002553">
    <property type="entry name" value="Clathrin/coatomer_adapt-like_N"/>
</dbReference>
<keyword evidence="5 10" id="KW-0931">ER-Golgi transport</keyword>
<evidence type="ECO:0000256" key="3">
    <source>
        <dbReference type="ARBA" id="ARBA00022490"/>
    </source>
</evidence>
<dbReference type="GO" id="GO:0006888">
    <property type="term" value="P:endoplasmic reticulum to Golgi vesicle-mediated transport"/>
    <property type="evidence" value="ECO:0007669"/>
    <property type="project" value="TreeGrafter"/>
</dbReference>
<dbReference type="GO" id="GO:0006886">
    <property type="term" value="P:intracellular protein transport"/>
    <property type="evidence" value="ECO:0007669"/>
    <property type="project" value="InterPro"/>
</dbReference>
<evidence type="ECO:0000256" key="9">
    <source>
        <dbReference type="ARBA" id="ARBA00023329"/>
    </source>
</evidence>
<evidence type="ECO:0000256" key="7">
    <source>
        <dbReference type="ARBA" id="ARBA00023034"/>
    </source>
</evidence>
<evidence type="ECO:0000313" key="15">
    <source>
        <dbReference type="Proteomes" id="UP000054937"/>
    </source>
</evidence>
<dbReference type="InterPro" id="IPR016024">
    <property type="entry name" value="ARM-type_fold"/>
</dbReference>
<evidence type="ECO:0000256" key="1">
    <source>
        <dbReference type="ARBA" id="ARBA00004255"/>
    </source>
</evidence>
<keyword evidence="7 10" id="KW-0333">Golgi apparatus</keyword>
<reference evidence="14 15" key="1">
    <citation type="journal article" date="2015" name="Sci. Rep.">
        <title>Genome of the facultative scuticociliatosis pathogen Pseudocohnilembus persalinus provides insight into its virulence through horizontal gene transfer.</title>
        <authorList>
            <person name="Xiong J."/>
            <person name="Wang G."/>
            <person name="Cheng J."/>
            <person name="Tian M."/>
            <person name="Pan X."/>
            <person name="Warren A."/>
            <person name="Jiang C."/>
            <person name="Yuan D."/>
            <person name="Miao W."/>
        </authorList>
    </citation>
    <scope>NUCLEOTIDE SEQUENCE [LARGE SCALE GENOMIC DNA]</scope>
    <source>
        <strain evidence="14">36N120E</strain>
    </source>
</reference>
<comment type="subunit">
    <text evidence="10">Oligomeric complex that consists of at least the alpha, beta, beta', gamma, delta, epsilon and zeta subunits.</text>
</comment>
<feature type="domain" description="Coatomer beta subunit appendage platform" evidence="13">
    <location>
        <begin position="715"/>
        <end position="840"/>
    </location>
</feature>
<evidence type="ECO:0000313" key="14">
    <source>
        <dbReference type="EMBL" id="KRX00780.1"/>
    </source>
</evidence>
<dbReference type="InterPro" id="IPR029446">
    <property type="entry name" value="COPB1_appendage_platform_dom"/>
</dbReference>
<keyword evidence="8 10" id="KW-0472">Membrane</keyword>
<keyword evidence="15" id="KW-1185">Reference proteome</keyword>
<comment type="function">
    <text evidence="10">The coatomer is a cytosolic protein complex that binds to dilysine motifs and reversibly associates with Golgi non-clathrin-coated vesicles, which further mediate biosynthetic protein transport from the ER, via the Golgi up to the trans Golgi network. Coatomer complex is required for budding from Golgi membranes, and is essential for the retrograde Golgi-to-ER transport of dilysine-tagged proteins.</text>
</comment>
<dbReference type="GO" id="GO:0030126">
    <property type="term" value="C:COPI vesicle coat"/>
    <property type="evidence" value="ECO:0007669"/>
    <property type="project" value="InterPro"/>
</dbReference>
<dbReference type="GO" id="GO:0006891">
    <property type="term" value="P:intra-Golgi vesicle-mediated transport"/>
    <property type="evidence" value="ECO:0007669"/>
    <property type="project" value="TreeGrafter"/>
</dbReference>
<proteinExistence type="predicted"/>
<evidence type="ECO:0000259" key="12">
    <source>
        <dbReference type="Pfam" id="PF07718"/>
    </source>
</evidence>
<comment type="subcellular location">
    <subcellularLocation>
        <location evidence="10">Cytoplasm</location>
    </subcellularLocation>
    <subcellularLocation>
        <location evidence="1 10">Golgi apparatus membrane</location>
        <topology evidence="1 10">Peripheral membrane protein</topology>
        <orientation evidence="1 10">Cytoplasmic side</orientation>
    </subcellularLocation>
    <subcellularLocation>
        <location evidence="10">Cytoplasmic vesicle</location>
        <location evidence="10">COPI-coated vesicle membrane</location>
        <topology evidence="10">Peripheral membrane protein</topology>
        <orientation evidence="10">Cytoplasmic side</orientation>
    </subcellularLocation>
</comment>
<evidence type="ECO:0000256" key="2">
    <source>
        <dbReference type="ARBA" id="ARBA00022448"/>
    </source>
</evidence>
<evidence type="ECO:0000256" key="10">
    <source>
        <dbReference type="PIRNR" id="PIRNR005727"/>
    </source>
</evidence>
<keyword evidence="4" id="KW-0677">Repeat</keyword>
<dbReference type="AlphaFoldDB" id="A0A0V0QF28"/>
<feature type="domain" description="Clathrin/coatomer adaptor adaptin-like N-terminal" evidence="11">
    <location>
        <begin position="18"/>
        <end position="307"/>
    </location>
</feature>
<sequence length="849" mass="97319">MSEKYCSIYLRQEGTFMNSQQIEKQLKEGTVSEKIKALKQLIMNIINDDTFPRSVWTVINTLVPLQTETHDVKKILLYYWEIIEKVNPDGSLKDEMLLVCNSIRKDLLHPNEWIRGRTLRLVSRIMNRGVLEPLLSVINENLEHTHVYVRRNAVVALNRIYLHFGDDLVGEVDEQMEKILINETDLSTKRNAFQLLFHANQAKALEYLNNQISNEAADEMGDIFQLSVLELFRKACKFDPSQKPRLLKVVFQFAKSNNSSVLLECANTLVQISTSNTTLKLASQIYLQILNQVSDNNVKMALNLITEQLLTNQKLNDENSTSVKEILCIIAQNNPEQRQNLVQRIIERFYDIQNQQIYKGALWIIGEHAQGELIIQALDQIKESIGSLPLVLQKQPEQNEKSSTEQQVEKKVKVKTVILPDGSYGQKIIEENDIAAHEQGDNIESKFRQFILTNSILASSLARTTMKLLYRIRNGTKVFNKYSAQTLLIFCALLRFYAANISKVDQDAIEKLNLGIRLITSPQVFKTCKLEWLVKGIEYKHPLFNQESEQNSSGNLNQNGQNKLIIAKQVDDVIAIRSLKGKAVIGEIDLDDEEQNEGENILGANAEDSQDFVHKLGTLVQLTGLSDPIYAEAFVNIHKFDIQFEVFLVNRTNKMLQNISVEFNTQGELKMLDKAPSVTLQPNASSMVKTSIKFSSQDIGLIFGNINYENMAGQEQNYLVTKEINIDLIDFIVPKDLNINRFRQMWAKYEWENRITLNTNIQNLRELVEHFEEKIKIQLLGSKQDLEVSQYLCANFYAQTKLDDDFLVNLSAEIKNNKIEGYIRIRAKNKGIVVNLGEKIKQLQNKQEQ</sequence>
<dbReference type="Pfam" id="PF14806">
    <property type="entry name" value="Coatomer_b_Cpla"/>
    <property type="match status" value="1"/>
</dbReference>
<organism evidence="14 15">
    <name type="scientific">Pseudocohnilembus persalinus</name>
    <name type="common">Ciliate</name>
    <dbReference type="NCBI Taxonomy" id="266149"/>
    <lineage>
        <taxon>Eukaryota</taxon>
        <taxon>Sar</taxon>
        <taxon>Alveolata</taxon>
        <taxon>Ciliophora</taxon>
        <taxon>Intramacronucleata</taxon>
        <taxon>Oligohymenophorea</taxon>
        <taxon>Scuticociliatia</taxon>
        <taxon>Philasterida</taxon>
        <taxon>Pseudocohnilembidae</taxon>
        <taxon>Pseudocohnilembus</taxon>
    </lineage>
</organism>
<dbReference type="FunCoup" id="A0A0V0QF28">
    <property type="interactions" value="528"/>
</dbReference>
<dbReference type="Proteomes" id="UP000054937">
    <property type="component" value="Unassembled WGS sequence"/>
</dbReference>
<dbReference type="InParanoid" id="A0A0V0QF28"/>